<dbReference type="SUPFAM" id="SSF53474">
    <property type="entry name" value="alpha/beta-Hydrolases"/>
    <property type="match status" value="1"/>
</dbReference>
<evidence type="ECO:0000313" key="6">
    <source>
        <dbReference type="EMBL" id="KAF2099923.1"/>
    </source>
</evidence>
<gene>
    <name evidence="6" type="ORF">NA57DRAFT_38198</name>
</gene>
<feature type="compositionally biased region" description="Polar residues" evidence="4">
    <location>
        <begin position="67"/>
        <end position="78"/>
    </location>
</feature>
<dbReference type="Gene3D" id="3.40.50.1820">
    <property type="entry name" value="alpha/beta hydrolase"/>
    <property type="match status" value="1"/>
</dbReference>
<evidence type="ECO:0000256" key="1">
    <source>
        <dbReference type="ARBA" id="ARBA00005964"/>
    </source>
</evidence>
<dbReference type="InterPro" id="IPR050654">
    <property type="entry name" value="AChE-related_enzymes"/>
</dbReference>
<accession>A0A9P4III3</accession>
<reference evidence="6" key="1">
    <citation type="journal article" date="2020" name="Stud. Mycol.">
        <title>101 Dothideomycetes genomes: a test case for predicting lifestyles and emergence of pathogens.</title>
        <authorList>
            <person name="Haridas S."/>
            <person name="Albert R."/>
            <person name="Binder M."/>
            <person name="Bloem J."/>
            <person name="Labutti K."/>
            <person name="Salamov A."/>
            <person name="Andreopoulos B."/>
            <person name="Baker S."/>
            <person name="Barry K."/>
            <person name="Bills G."/>
            <person name="Bluhm B."/>
            <person name="Cannon C."/>
            <person name="Castanera R."/>
            <person name="Culley D."/>
            <person name="Daum C."/>
            <person name="Ezra D."/>
            <person name="Gonzalez J."/>
            <person name="Henrissat B."/>
            <person name="Kuo A."/>
            <person name="Liang C."/>
            <person name="Lipzen A."/>
            <person name="Lutzoni F."/>
            <person name="Magnuson J."/>
            <person name="Mondo S."/>
            <person name="Nolan M."/>
            <person name="Ohm R."/>
            <person name="Pangilinan J."/>
            <person name="Park H.-J."/>
            <person name="Ramirez L."/>
            <person name="Alfaro M."/>
            <person name="Sun H."/>
            <person name="Tritt A."/>
            <person name="Yoshinaga Y."/>
            <person name="Zwiers L.-H."/>
            <person name="Turgeon B."/>
            <person name="Goodwin S."/>
            <person name="Spatafora J."/>
            <person name="Crous P."/>
            <person name="Grigoriev I."/>
        </authorList>
    </citation>
    <scope>NUCLEOTIDE SEQUENCE</scope>
    <source>
        <strain evidence="6">CBS 133067</strain>
    </source>
</reference>
<dbReference type="PROSITE" id="PS00122">
    <property type="entry name" value="CARBOXYLESTERASE_B_1"/>
    <property type="match status" value="1"/>
</dbReference>
<comment type="similarity">
    <text evidence="1 3">Belongs to the type-B carboxylesterase/lipase family.</text>
</comment>
<evidence type="ECO:0000256" key="4">
    <source>
        <dbReference type="SAM" id="MobiDB-lite"/>
    </source>
</evidence>
<evidence type="ECO:0000256" key="2">
    <source>
        <dbReference type="ARBA" id="ARBA00022801"/>
    </source>
</evidence>
<keyword evidence="3" id="KW-0732">Signal</keyword>
<protein>
    <recommendedName>
        <fullName evidence="3">Carboxylic ester hydrolase</fullName>
        <ecNumber evidence="3">3.1.1.-</ecNumber>
    </recommendedName>
</protein>
<feature type="chain" id="PRO_5040539892" description="Carboxylic ester hydrolase" evidence="3">
    <location>
        <begin position="19"/>
        <end position="574"/>
    </location>
</feature>
<dbReference type="GO" id="GO:0052689">
    <property type="term" value="F:carboxylic ester hydrolase activity"/>
    <property type="evidence" value="ECO:0007669"/>
    <property type="project" value="TreeGrafter"/>
</dbReference>
<dbReference type="InterPro" id="IPR019826">
    <property type="entry name" value="Carboxylesterase_B_AS"/>
</dbReference>
<dbReference type="PANTHER" id="PTHR43918">
    <property type="entry name" value="ACETYLCHOLINESTERASE"/>
    <property type="match status" value="1"/>
</dbReference>
<dbReference type="Pfam" id="PF00135">
    <property type="entry name" value="COesterase"/>
    <property type="match status" value="1"/>
</dbReference>
<feature type="region of interest" description="Disordered" evidence="4">
    <location>
        <begin position="54"/>
        <end position="78"/>
    </location>
</feature>
<dbReference type="Proteomes" id="UP000799772">
    <property type="component" value="Unassembled WGS sequence"/>
</dbReference>
<dbReference type="InterPro" id="IPR029058">
    <property type="entry name" value="AB_hydrolase_fold"/>
</dbReference>
<evidence type="ECO:0000313" key="7">
    <source>
        <dbReference type="Proteomes" id="UP000799772"/>
    </source>
</evidence>
<name>A0A9P4III3_9PEZI</name>
<keyword evidence="7" id="KW-1185">Reference proteome</keyword>
<feature type="domain" description="Carboxylesterase type B" evidence="5">
    <location>
        <begin position="35"/>
        <end position="528"/>
    </location>
</feature>
<dbReference type="EC" id="3.1.1.-" evidence="3"/>
<evidence type="ECO:0000256" key="3">
    <source>
        <dbReference type="RuleBase" id="RU361235"/>
    </source>
</evidence>
<dbReference type="OrthoDB" id="408631at2759"/>
<dbReference type="InterPro" id="IPR002018">
    <property type="entry name" value="CarbesteraseB"/>
</dbReference>
<keyword evidence="2 3" id="KW-0378">Hydrolase</keyword>
<sequence>MMKAAILLWASAWSLAAAGVPTAVDTSCNVTYRGVYRSHVETFLGIHYGQDTSGSNRFKNPKPYTPTPGSTINAHEQGPSCPQQLGQVFSYPFYLSNITEVSEDCLLLNVYRPNGTQAGDKLPVMLFIHGDSFVGGSKDELVSQPPGLILQSVANGYPVIAVNVNYRLGVFGFAQSKALETEGSENAGLKDQRLSIEWTRDHIASFGGDPEKITIYGQSSGGLAVGLQIMAYGSTDQPFQQGICESQALEPGITANFTRDAMANVLDFIGCNATSLDSSETVDCLRSQSMQTLITAQFNTSGDGPAQNLGDQWMPVVDGDFIPVAPSQLISEGRFGNISTIIGWTQDDANPFTNFSINSTADNFNFFSAYLPGFTAANVDKLISLYPVSEFFDNPSANLSAQFYRSGRILRDIIFTCQPIHYGQALAEKGANVFYYDQNQTVLREVFASVDQPGLGVIHTSEMAYAFGNLSHYNIDNFPYNVNASDVALRNRESRSWSTFAALGHPSLAGHDTLKGWAPAYTHPNETDIFVIGGPYEGLYAEDGQRSIPAVSEQRLRERCAFINSPEIIQQLLY</sequence>
<organism evidence="6 7">
    <name type="scientific">Rhizodiscina lignyota</name>
    <dbReference type="NCBI Taxonomy" id="1504668"/>
    <lineage>
        <taxon>Eukaryota</taxon>
        <taxon>Fungi</taxon>
        <taxon>Dikarya</taxon>
        <taxon>Ascomycota</taxon>
        <taxon>Pezizomycotina</taxon>
        <taxon>Dothideomycetes</taxon>
        <taxon>Pleosporomycetidae</taxon>
        <taxon>Aulographales</taxon>
        <taxon>Rhizodiscinaceae</taxon>
        <taxon>Rhizodiscina</taxon>
    </lineage>
</organism>
<dbReference type="AlphaFoldDB" id="A0A9P4III3"/>
<comment type="caution">
    <text evidence="6">The sequence shown here is derived from an EMBL/GenBank/DDBJ whole genome shotgun (WGS) entry which is preliminary data.</text>
</comment>
<dbReference type="EMBL" id="ML978125">
    <property type="protein sequence ID" value="KAF2099923.1"/>
    <property type="molecule type" value="Genomic_DNA"/>
</dbReference>
<evidence type="ECO:0000259" key="5">
    <source>
        <dbReference type="Pfam" id="PF00135"/>
    </source>
</evidence>
<dbReference type="PANTHER" id="PTHR43918:SF4">
    <property type="entry name" value="CARBOXYLIC ESTER HYDROLASE"/>
    <property type="match status" value="1"/>
</dbReference>
<feature type="signal peptide" evidence="3">
    <location>
        <begin position="1"/>
        <end position="18"/>
    </location>
</feature>
<proteinExistence type="inferred from homology"/>